<dbReference type="Pfam" id="PF02798">
    <property type="entry name" value="GST_N"/>
    <property type="match status" value="1"/>
</dbReference>
<dbReference type="SUPFAM" id="SSF47616">
    <property type="entry name" value="GST C-terminal domain-like"/>
    <property type="match status" value="1"/>
</dbReference>
<dbReference type="EC" id="2.5.1.18" evidence="2"/>
<name>A0A346QR96_PROCL</name>
<accession>A0A346QR96</accession>
<proteinExistence type="evidence at transcript level"/>
<dbReference type="GO" id="GO:0004364">
    <property type="term" value="F:glutathione transferase activity"/>
    <property type="evidence" value="ECO:0007669"/>
    <property type="project" value="UniProtKB-EC"/>
</dbReference>
<dbReference type="SUPFAM" id="SSF52833">
    <property type="entry name" value="Thioredoxin-like"/>
    <property type="match status" value="1"/>
</dbReference>
<dbReference type="InterPro" id="IPR051369">
    <property type="entry name" value="GST_Theta"/>
</dbReference>
<dbReference type="OrthoDB" id="422574at2759"/>
<dbReference type="PANTHER" id="PTHR43917:SF8">
    <property type="entry name" value="GH16740P-RELATED"/>
    <property type="match status" value="1"/>
</dbReference>
<protein>
    <submittedName>
        <fullName evidence="2">Glutathione S-transferase theta</fullName>
        <ecNumber evidence="2">2.5.1.18</ecNumber>
    </submittedName>
</protein>
<keyword evidence="2" id="KW-0808">Transferase</keyword>
<dbReference type="PANTHER" id="PTHR43917">
    <property type="match status" value="1"/>
</dbReference>
<feature type="domain" description="GST N-terminal" evidence="1">
    <location>
        <begin position="3"/>
        <end position="84"/>
    </location>
</feature>
<dbReference type="Gene3D" id="1.20.1050.10">
    <property type="match status" value="1"/>
</dbReference>
<dbReference type="EMBL" id="MH156430">
    <property type="protein sequence ID" value="AXR98486.1"/>
    <property type="molecule type" value="mRNA"/>
</dbReference>
<dbReference type="PROSITE" id="PS50404">
    <property type="entry name" value="GST_NTER"/>
    <property type="match status" value="1"/>
</dbReference>
<dbReference type="InterPro" id="IPR004045">
    <property type="entry name" value="Glutathione_S-Trfase_N"/>
</dbReference>
<evidence type="ECO:0000259" key="1">
    <source>
        <dbReference type="PROSITE" id="PS50404"/>
    </source>
</evidence>
<organism evidence="2">
    <name type="scientific">Procambarus clarkii</name>
    <name type="common">Red swamp crayfish</name>
    <dbReference type="NCBI Taxonomy" id="6728"/>
    <lineage>
        <taxon>Eukaryota</taxon>
        <taxon>Metazoa</taxon>
        <taxon>Ecdysozoa</taxon>
        <taxon>Arthropoda</taxon>
        <taxon>Crustacea</taxon>
        <taxon>Multicrustacea</taxon>
        <taxon>Malacostraca</taxon>
        <taxon>Eumalacostraca</taxon>
        <taxon>Eucarida</taxon>
        <taxon>Decapoda</taxon>
        <taxon>Pleocyemata</taxon>
        <taxon>Astacidea</taxon>
        <taxon>Astacoidea</taxon>
        <taxon>Cambaridae</taxon>
        <taxon>Procambarus</taxon>
    </lineage>
</organism>
<sequence>MTATLTLHVDYISQPARALLLLCRAINAPHQEKYMELLQGDHLKKPFTDLNPFRKVPVVQDGDVLILESCTGLRYIASKYDSSGKWYPKELKARCKVDEYLDWQHLNTRAHGVGYFYNKIIVPILKKSEPDMNVVNEHELKLGQVETQFASYFLGSKPFITGQNITIADLLAACEFEQPSAGGYQLSQPILEYLSRVKEAVGPDYDELHTASRQLAQKRLA</sequence>
<dbReference type="SFLD" id="SFLDG00358">
    <property type="entry name" value="Main_(cytGST)"/>
    <property type="match status" value="1"/>
</dbReference>
<evidence type="ECO:0000313" key="2">
    <source>
        <dbReference type="EMBL" id="AXR98486.1"/>
    </source>
</evidence>
<gene>
    <name evidence="2" type="primary">gst-theta</name>
</gene>
<dbReference type="SFLD" id="SFLDS00019">
    <property type="entry name" value="Glutathione_Transferase_(cytos"/>
    <property type="match status" value="1"/>
</dbReference>
<dbReference type="GO" id="GO:0006749">
    <property type="term" value="P:glutathione metabolic process"/>
    <property type="evidence" value="ECO:0007669"/>
    <property type="project" value="TreeGrafter"/>
</dbReference>
<dbReference type="InterPro" id="IPR036282">
    <property type="entry name" value="Glutathione-S-Trfase_C_sf"/>
</dbReference>
<dbReference type="InterPro" id="IPR036249">
    <property type="entry name" value="Thioredoxin-like_sf"/>
</dbReference>
<reference evidence="2" key="1">
    <citation type="submission" date="2018-03" db="EMBL/GenBank/DDBJ databases">
        <title>Transcriptome of the abdominal nerve cord of crayfish Procambarus clarkii.</title>
        <authorList>
            <person name="Gonzalez-Barrios J.A."/>
            <person name="Calderon-Rosete G."/>
            <person name="Rodriguez-Sosa L."/>
            <person name="Lara-Lozano M."/>
            <person name="Pina-Leyva C."/>
        </authorList>
    </citation>
    <scope>NUCLEOTIDE SEQUENCE</scope>
    <source>
        <strain evidence="2">Pc02122016</strain>
        <tissue evidence="2">Abdominal nerve cord</tissue>
    </source>
</reference>
<dbReference type="AlphaFoldDB" id="A0A346QR96"/>
<dbReference type="Gene3D" id="3.40.30.10">
    <property type="entry name" value="Glutaredoxin"/>
    <property type="match status" value="1"/>
</dbReference>
<dbReference type="GO" id="GO:0005737">
    <property type="term" value="C:cytoplasm"/>
    <property type="evidence" value="ECO:0007669"/>
    <property type="project" value="TreeGrafter"/>
</dbReference>
<dbReference type="InterPro" id="IPR040079">
    <property type="entry name" value="Glutathione_S-Trfase"/>
</dbReference>
<feature type="non-terminal residue" evidence="2">
    <location>
        <position position="221"/>
    </location>
</feature>
<feature type="non-terminal residue" evidence="2">
    <location>
        <position position="1"/>
    </location>
</feature>